<evidence type="ECO:0000256" key="10">
    <source>
        <dbReference type="RuleBase" id="RU003406"/>
    </source>
</evidence>
<evidence type="ECO:0000313" key="12">
    <source>
        <dbReference type="Proteomes" id="UP000054770"/>
    </source>
</evidence>
<dbReference type="GO" id="GO:0019679">
    <property type="term" value="P:propionate metabolic process, methylcitrate cycle"/>
    <property type="evidence" value="ECO:0007669"/>
    <property type="project" value="UniProtKB-ARBA"/>
</dbReference>
<dbReference type="PRINTS" id="PR00143">
    <property type="entry name" value="CITRTSNTHASE"/>
</dbReference>
<dbReference type="PROSITE" id="PS00480">
    <property type="entry name" value="CITRATE_SYNTHASE"/>
    <property type="match status" value="1"/>
</dbReference>
<dbReference type="InterPro" id="IPR002020">
    <property type="entry name" value="Citrate_synthase"/>
</dbReference>
<dbReference type="Gene3D" id="1.10.230.10">
    <property type="entry name" value="Cytochrome P450-Terp, domain 2"/>
    <property type="match status" value="1"/>
</dbReference>
<dbReference type="NCBIfam" id="TIGR01800">
    <property type="entry name" value="cit_synth_II"/>
    <property type="match status" value="1"/>
</dbReference>
<dbReference type="SUPFAM" id="SSF48256">
    <property type="entry name" value="Citrate synthase"/>
    <property type="match status" value="1"/>
</dbReference>
<dbReference type="FunFam" id="1.10.580.10:FF:000004">
    <property type="entry name" value="Citrate synthase"/>
    <property type="match status" value="1"/>
</dbReference>
<dbReference type="AlphaFoldDB" id="A0A158KCZ0"/>
<dbReference type="GO" id="GO:0036440">
    <property type="term" value="F:citrate synthase activity"/>
    <property type="evidence" value="ECO:0007669"/>
    <property type="project" value="UniProtKB-EC"/>
</dbReference>
<comment type="catalytic activity">
    <reaction evidence="7">
        <text>oxaloacetate + acetyl-CoA + H2O = citrate + CoA + H(+)</text>
        <dbReference type="Rhea" id="RHEA:16845"/>
        <dbReference type="ChEBI" id="CHEBI:15377"/>
        <dbReference type="ChEBI" id="CHEBI:15378"/>
        <dbReference type="ChEBI" id="CHEBI:16452"/>
        <dbReference type="ChEBI" id="CHEBI:16947"/>
        <dbReference type="ChEBI" id="CHEBI:57287"/>
        <dbReference type="ChEBI" id="CHEBI:57288"/>
        <dbReference type="EC" id="2.3.3.16"/>
    </reaction>
</comment>
<dbReference type="PANTHER" id="PTHR11739:SF25">
    <property type="entry name" value="CITRATE SYNTHASE-RELATED PROTEIN DDB_G0287281"/>
    <property type="match status" value="1"/>
</dbReference>
<dbReference type="InterPro" id="IPR036969">
    <property type="entry name" value="Citrate_synthase_sf"/>
</dbReference>
<gene>
    <name evidence="11" type="ORF">AWB68_05461</name>
</gene>
<dbReference type="InterPro" id="IPR024176">
    <property type="entry name" value="Citrate_synthase_bac-typ"/>
</dbReference>
<dbReference type="Proteomes" id="UP000054770">
    <property type="component" value="Unassembled WGS sequence"/>
</dbReference>
<evidence type="ECO:0000256" key="9">
    <source>
        <dbReference type="PIRSR" id="PIRSR001369-1"/>
    </source>
</evidence>
<feature type="active site" evidence="9">
    <location>
        <position position="325"/>
    </location>
</feature>
<reference evidence="11" key="1">
    <citation type="submission" date="2016-01" db="EMBL/GenBank/DDBJ databases">
        <authorList>
            <person name="Peeters C."/>
        </authorList>
    </citation>
    <scope>NUCLEOTIDE SEQUENCE [LARGE SCALE GENOMIC DNA]</scope>
    <source>
        <strain evidence="11">LMG 22940</strain>
    </source>
</reference>
<comment type="caution">
    <text evidence="11">The sequence shown here is derived from an EMBL/GenBank/DDBJ whole genome shotgun (WGS) entry which is preliminary data.</text>
</comment>
<evidence type="ECO:0000256" key="6">
    <source>
        <dbReference type="ARBA" id="ARBA00049052"/>
    </source>
</evidence>
<proteinExistence type="inferred from homology"/>
<dbReference type="PIRSF" id="PIRSF001369">
    <property type="entry name" value="Citrate_synth"/>
    <property type="match status" value="1"/>
</dbReference>
<evidence type="ECO:0000256" key="2">
    <source>
        <dbReference type="ARBA" id="ARBA00005026"/>
    </source>
</evidence>
<dbReference type="OrthoDB" id="9800864at2"/>
<dbReference type="InterPro" id="IPR016143">
    <property type="entry name" value="Citrate_synth-like_sm_a-sub"/>
</dbReference>
<name>A0A158KCZ0_9BURK</name>
<evidence type="ECO:0000256" key="1">
    <source>
        <dbReference type="ARBA" id="ARBA00004751"/>
    </source>
</evidence>
<dbReference type="InterPro" id="IPR011278">
    <property type="entry name" value="2-MeCitrate/Citrate_synth_II"/>
</dbReference>
<keyword evidence="4" id="KW-0816">Tricarboxylic acid cycle</keyword>
<dbReference type="Gene3D" id="1.10.580.10">
    <property type="entry name" value="Citrate Synthase, domain 1"/>
    <property type="match status" value="1"/>
</dbReference>
<dbReference type="GO" id="GO:0005737">
    <property type="term" value="C:cytoplasm"/>
    <property type="evidence" value="ECO:0007669"/>
    <property type="project" value="InterPro"/>
</dbReference>
<dbReference type="InterPro" id="IPR016142">
    <property type="entry name" value="Citrate_synth-like_lrg_a-sub"/>
</dbReference>
<evidence type="ECO:0000256" key="3">
    <source>
        <dbReference type="ARBA" id="ARBA00010566"/>
    </source>
</evidence>
<dbReference type="FunFam" id="1.10.230.10:FF:000003">
    <property type="entry name" value="Citrate synthase"/>
    <property type="match status" value="1"/>
</dbReference>
<comment type="similarity">
    <text evidence="3 8 10">Belongs to the citrate synthase family.</text>
</comment>
<dbReference type="UniPathway" id="UPA00223">
    <property type="reaction ID" value="UER00717"/>
</dbReference>
<keyword evidence="12" id="KW-1185">Reference proteome</keyword>
<accession>A0A158KCZ0</accession>
<organism evidence="11 12">
    <name type="scientific">Caballeronia choica</name>
    <dbReference type="NCBI Taxonomy" id="326476"/>
    <lineage>
        <taxon>Bacteria</taxon>
        <taxon>Pseudomonadati</taxon>
        <taxon>Pseudomonadota</taxon>
        <taxon>Betaproteobacteria</taxon>
        <taxon>Burkholderiales</taxon>
        <taxon>Burkholderiaceae</taxon>
        <taxon>Caballeronia</taxon>
    </lineage>
</organism>
<dbReference type="GO" id="GO:0006099">
    <property type="term" value="P:tricarboxylic acid cycle"/>
    <property type="evidence" value="ECO:0007669"/>
    <property type="project" value="UniProtKB-UniPathway"/>
</dbReference>
<protein>
    <recommendedName>
        <fullName evidence="8">Citrate synthase</fullName>
    </recommendedName>
</protein>
<dbReference type="EMBL" id="FCON02000079">
    <property type="protein sequence ID" value="SAL78613.1"/>
    <property type="molecule type" value="Genomic_DNA"/>
</dbReference>
<dbReference type="InterPro" id="IPR019810">
    <property type="entry name" value="Citrate_synthase_AS"/>
</dbReference>
<comment type="catalytic activity">
    <reaction evidence="6">
        <text>propanoyl-CoA + oxaloacetate + H2O = (2S,3S)-2-methylcitrate + CoA + H(+)</text>
        <dbReference type="Rhea" id="RHEA:23780"/>
        <dbReference type="ChEBI" id="CHEBI:15377"/>
        <dbReference type="ChEBI" id="CHEBI:15378"/>
        <dbReference type="ChEBI" id="CHEBI:16452"/>
        <dbReference type="ChEBI" id="CHEBI:57287"/>
        <dbReference type="ChEBI" id="CHEBI:57392"/>
        <dbReference type="ChEBI" id="CHEBI:58853"/>
        <dbReference type="EC" id="2.3.3.5"/>
    </reaction>
</comment>
<evidence type="ECO:0000313" key="11">
    <source>
        <dbReference type="EMBL" id="SAL78613.1"/>
    </source>
</evidence>
<evidence type="ECO:0000256" key="4">
    <source>
        <dbReference type="ARBA" id="ARBA00022532"/>
    </source>
</evidence>
<sequence length="388" mass="42568">MSEADSTTPATGTFKPKKSVALSGVTAGNTALCTVGRTGNDLHYRGYDILELARACEFEEIAYLLVHEKLPTQAELTAYKTKLKSLRGLPANVKLALECVPASAHPMDVMRTGVSVLGTVLPEKDDHSVAGAKDIADRLMASLGSMLLYWYHFSHSGRRIEVETDDDSIGGHFLHLLHGVAPSKSWVDAMHVSLNLYAEHEFNASTFTGRVIAGTGSDIHSAITGAIGALRGPKHGGANEAAFEIQSRYQTPDEAEADIKRRVENKEVVIGFGHPVYTISDPRNGVIKDVAKKLSQEAENMKMFDIAERLETVMWESKKMFPNLDWFSAVSYHMMGVPTAMFTPLFVISRTSGWAAHIIEQRIDNKIIRPSANYTGPEDLPFVPLAKR</sequence>
<evidence type="ECO:0000256" key="7">
    <source>
        <dbReference type="ARBA" id="ARBA00049288"/>
    </source>
</evidence>
<comment type="pathway">
    <text evidence="1">Carbohydrate metabolism; tricarboxylic acid cycle; isocitrate from oxaloacetate: step 1/2.</text>
</comment>
<dbReference type="GO" id="GO:0050440">
    <property type="term" value="F:2-methylcitrate synthase activity"/>
    <property type="evidence" value="ECO:0007669"/>
    <property type="project" value="UniProtKB-EC"/>
</dbReference>
<dbReference type="GO" id="GO:0005975">
    <property type="term" value="P:carbohydrate metabolic process"/>
    <property type="evidence" value="ECO:0007669"/>
    <property type="project" value="TreeGrafter"/>
</dbReference>
<keyword evidence="5 8" id="KW-0808">Transferase</keyword>
<dbReference type="CDD" id="cd06117">
    <property type="entry name" value="Ec2MCS_like_1"/>
    <property type="match status" value="1"/>
</dbReference>
<dbReference type="Pfam" id="PF00285">
    <property type="entry name" value="Citrate_synt"/>
    <property type="match status" value="1"/>
</dbReference>
<evidence type="ECO:0000256" key="8">
    <source>
        <dbReference type="PIRNR" id="PIRNR001369"/>
    </source>
</evidence>
<dbReference type="PANTHER" id="PTHR11739">
    <property type="entry name" value="CITRATE SYNTHASE"/>
    <property type="match status" value="1"/>
</dbReference>
<feature type="active site" evidence="9">
    <location>
        <position position="274"/>
    </location>
</feature>
<evidence type="ECO:0000256" key="5">
    <source>
        <dbReference type="ARBA" id="ARBA00022679"/>
    </source>
</evidence>
<dbReference type="NCBIfam" id="NF009006">
    <property type="entry name" value="PRK12351.1"/>
    <property type="match status" value="1"/>
</dbReference>
<comment type="pathway">
    <text evidence="2">Organic acid metabolism; propanoate degradation.</text>
</comment>
<dbReference type="RefSeq" id="WP_087647494.1">
    <property type="nucleotide sequence ID" value="NZ_FCON02000079.1"/>
</dbReference>